<gene>
    <name evidence="5" type="ORF">AT15_08785</name>
</gene>
<comment type="cofactor">
    <cofactor evidence="1">
        <name>Mg(2+)</name>
        <dbReference type="ChEBI" id="CHEBI:18420"/>
    </cofactor>
</comment>
<feature type="domain" description="Nudix hydrolase" evidence="4">
    <location>
        <begin position="43"/>
        <end position="171"/>
    </location>
</feature>
<evidence type="ECO:0000256" key="2">
    <source>
        <dbReference type="ARBA" id="ARBA00022801"/>
    </source>
</evidence>
<dbReference type="PANTHER" id="PTHR11839">
    <property type="entry name" value="UDP/ADP-SUGAR PYROPHOSPHATASE"/>
    <property type="match status" value="1"/>
</dbReference>
<sequence>MEVQEPKAEKSIQCKEIFTGNIIKVEKHRVKLIDGSESHREVVRHQGAVAVVPVFGDKIILVKQFRFPVNQFLLEIPAGKLEEGEEPELCAVRELKEETGYKAMKLTKLSEMYTSPGFSDEKIHIFLAEVIPDGEPEPDSGEFIEKIELSFQDIVKEILSGKILDGKTIAGVLMAEKHLNI</sequence>
<dbReference type="RefSeq" id="WP_068346863.1">
    <property type="nucleotide sequence ID" value="NZ_JFHK01000005.1"/>
</dbReference>
<dbReference type="EMBL" id="JFHK01000005">
    <property type="protein sequence ID" value="OAA31060.1"/>
    <property type="molecule type" value="Genomic_DNA"/>
</dbReference>
<comment type="caution">
    <text evidence="5">The sequence shown here is derived from an EMBL/GenBank/DDBJ whole genome shotgun (WGS) entry which is preliminary data.</text>
</comment>
<dbReference type="PRINTS" id="PR00502">
    <property type="entry name" value="NUDIXFAMILY"/>
</dbReference>
<evidence type="ECO:0000313" key="6">
    <source>
        <dbReference type="Proteomes" id="UP000077339"/>
    </source>
</evidence>
<dbReference type="Pfam" id="PF00293">
    <property type="entry name" value="NUDIX"/>
    <property type="match status" value="1"/>
</dbReference>
<keyword evidence="6" id="KW-1185">Reference proteome</keyword>
<dbReference type="InterPro" id="IPR020476">
    <property type="entry name" value="Nudix_hydrolase"/>
</dbReference>
<dbReference type="PATRIC" id="fig|1453497.3.peg.1740"/>
<dbReference type="Proteomes" id="UP000077339">
    <property type="component" value="Unassembled WGS sequence"/>
</dbReference>
<dbReference type="PROSITE" id="PS51462">
    <property type="entry name" value="NUDIX"/>
    <property type="match status" value="1"/>
</dbReference>
<dbReference type="STRING" id="1453497.AT15_08785"/>
<dbReference type="PANTHER" id="PTHR11839:SF18">
    <property type="entry name" value="NUDIX HYDROLASE DOMAIN-CONTAINING PROTEIN"/>
    <property type="match status" value="1"/>
</dbReference>
<evidence type="ECO:0000313" key="5">
    <source>
        <dbReference type="EMBL" id="OAA31060.1"/>
    </source>
</evidence>
<proteinExistence type="inferred from homology"/>
<dbReference type="AlphaFoldDB" id="A0A176K214"/>
<dbReference type="CDD" id="cd03424">
    <property type="entry name" value="NUDIX_ADPRase_Nudt5_UGPPase_Nudt14"/>
    <property type="match status" value="1"/>
</dbReference>
<dbReference type="InterPro" id="IPR020084">
    <property type="entry name" value="NUDIX_hydrolase_CS"/>
</dbReference>
<protein>
    <submittedName>
        <fullName evidence="5">ADP-ribose pyrophosphatase</fullName>
    </submittedName>
</protein>
<evidence type="ECO:0000256" key="3">
    <source>
        <dbReference type="RuleBase" id="RU003476"/>
    </source>
</evidence>
<dbReference type="PROSITE" id="PS00893">
    <property type="entry name" value="NUDIX_BOX"/>
    <property type="match status" value="1"/>
</dbReference>
<dbReference type="GO" id="GO:0006753">
    <property type="term" value="P:nucleoside phosphate metabolic process"/>
    <property type="evidence" value="ECO:0007669"/>
    <property type="project" value="TreeGrafter"/>
</dbReference>
<dbReference type="GO" id="GO:0005829">
    <property type="term" value="C:cytosol"/>
    <property type="evidence" value="ECO:0007669"/>
    <property type="project" value="TreeGrafter"/>
</dbReference>
<accession>A0A176K214</accession>
<comment type="similarity">
    <text evidence="3">Belongs to the Nudix hydrolase family.</text>
</comment>
<keyword evidence="2 3" id="KW-0378">Hydrolase</keyword>
<name>A0A176K214_9BACT</name>
<dbReference type="FunFam" id="3.90.79.10:FF:000024">
    <property type="entry name" value="ADP-ribose pyrophosphatase"/>
    <property type="match status" value="1"/>
</dbReference>
<dbReference type="InterPro" id="IPR000086">
    <property type="entry name" value="NUDIX_hydrolase_dom"/>
</dbReference>
<dbReference type="GO" id="GO:0016462">
    <property type="term" value="F:pyrophosphatase activity"/>
    <property type="evidence" value="ECO:0007669"/>
    <property type="project" value="UniProtKB-ARBA"/>
</dbReference>
<dbReference type="OrthoDB" id="9806150at2"/>
<organism evidence="5 6">
    <name type="scientific">Kosmotoga arenicorallina S304</name>
    <dbReference type="NCBI Taxonomy" id="1453497"/>
    <lineage>
        <taxon>Bacteria</taxon>
        <taxon>Thermotogati</taxon>
        <taxon>Thermotogota</taxon>
        <taxon>Thermotogae</taxon>
        <taxon>Kosmotogales</taxon>
        <taxon>Kosmotogaceae</taxon>
        <taxon>Kosmotoga</taxon>
    </lineage>
</organism>
<dbReference type="InterPro" id="IPR015797">
    <property type="entry name" value="NUDIX_hydrolase-like_dom_sf"/>
</dbReference>
<dbReference type="Gene3D" id="3.90.79.10">
    <property type="entry name" value="Nucleoside Triphosphate Pyrophosphohydrolase"/>
    <property type="match status" value="1"/>
</dbReference>
<evidence type="ECO:0000259" key="4">
    <source>
        <dbReference type="PROSITE" id="PS51462"/>
    </source>
</evidence>
<evidence type="ECO:0000256" key="1">
    <source>
        <dbReference type="ARBA" id="ARBA00001946"/>
    </source>
</evidence>
<dbReference type="GO" id="GO:0019693">
    <property type="term" value="P:ribose phosphate metabolic process"/>
    <property type="evidence" value="ECO:0007669"/>
    <property type="project" value="TreeGrafter"/>
</dbReference>
<reference evidence="5 6" key="1">
    <citation type="submission" date="2014-02" db="EMBL/GenBank/DDBJ databases">
        <title>Kosmotoga genome sequencing.</title>
        <authorList>
            <person name="Pollo S.M."/>
            <person name="Charchuk R."/>
            <person name="Nesbo C.L."/>
        </authorList>
    </citation>
    <scope>NUCLEOTIDE SEQUENCE [LARGE SCALE GENOMIC DNA]</scope>
    <source>
        <strain evidence="5 6">S304</strain>
    </source>
</reference>
<dbReference type="SUPFAM" id="SSF55811">
    <property type="entry name" value="Nudix"/>
    <property type="match status" value="1"/>
</dbReference>